<name>A0A2M7YNT6_9BACT</name>
<dbReference type="Pfam" id="PF07311">
    <property type="entry name" value="Dodecin"/>
    <property type="match status" value="1"/>
</dbReference>
<accession>A0A2M7YNT6</accession>
<reference evidence="2" key="1">
    <citation type="submission" date="2017-09" db="EMBL/GenBank/DDBJ databases">
        <title>Depth-based differentiation of microbial function through sediment-hosted aquifers and enrichment of novel symbionts in the deep terrestrial subsurface.</title>
        <authorList>
            <person name="Probst A.J."/>
            <person name="Ladd B."/>
            <person name="Jarett J.K."/>
            <person name="Geller-Mcgrath D.E."/>
            <person name="Sieber C.M.K."/>
            <person name="Emerson J.B."/>
            <person name="Anantharaman K."/>
            <person name="Thomas B.C."/>
            <person name="Malmstrom R."/>
            <person name="Stieglmeier M."/>
            <person name="Klingl A."/>
            <person name="Woyke T."/>
            <person name="Ryan C.M."/>
            <person name="Banfield J.F."/>
        </authorList>
    </citation>
    <scope>NUCLEOTIDE SEQUENCE [LARGE SCALE GENOMIC DNA]</scope>
</reference>
<dbReference type="AlphaFoldDB" id="A0A2M7YNT6"/>
<dbReference type="Gene3D" id="3.30.1660.10">
    <property type="entry name" value="Flavin-binding protein dodecin"/>
    <property type="match status" value="1"/>
</dbReference>
<organism evidence="1 2">
    <name type="scientific">Candidatus Portnoybacteria bacterium CG_4_9_14_3_um_filter_40_10</name>
    <dbReference type="NCBI Taxonomy" id="1974804"/>
    <lineage>
        <taxon>Bacteria</taxon>
        <taxon>Candidatus Portnoyibacteriota</taxon>
    </lineage>
</organism>
<evidence type="ECO:0000313" key="1">
    <source>
        <dbReference type="EMBL" id="PJA64636.1"/>
    </source>
</evidence>
<protein>
    <recommendedName>
        <fullName evidence="3">Dodecin domain-containing protein</fullName>
    </recommendedName>
</protein>
<sequence length="106" mass="11746">MLCTTPQPDGRGPTTARILLLSPHLDFLIKFLSWPVNKMPIVKIRELIGVSNTSFEDALKNAIEHEAKKGKNVTGAHVVSQTATVVDGKVTEYKVTAKLAYLWKEE</sequence>
<dbReference type="EMBL" id="PFWF01000043">
    <property type="protein sequence ID" value="PJA64636.1"/>
    <property type="molecule type" value="Genomic_DNA"/>
</dbReference>
<dbReference type="SUPFAM" id="SSF89807">
    <property type="entry name" value="Dodecin-like"/>
    <property type="match status" value="1"/>
</dbReference>
<dbReference type="InterPro" id="IPR025543">
    <property type="entry name" value="Dodecin-like"/>
</dbReference>
<evidence type="ECO:0000313" key="2">
    <source>
        <dbReference type="Proteomes" id="UP000230434"/>
    </source>
</evidence>
<dbReference type="Proteomes" id="UP000230434">
    <property type="component" value="Unassembled WGS sequence"/>
</dbReference>
<comment type="caution">
    <text evidence="1">The sequence shown here is derived from an EMBL/GenBank/DDBJ whole genome shotgun (WGS) entry which is preliminary data.</text>
</comment>
<dbReference type="InterPro" id="IPR009923">
    <property type="entry name" value="Dodecin"/>
</dbReference>
<evidence type="ECO:0008006" key="3">
    <source>
        <dbReference type="Google" id="ProtNLM"/>
    </source>
</evidence>
<dbReference type="InterPro" id="IPR036694">
    <property type="entry name" value="Dodecin-like_sf"/>
</dbReference>
<gene>
    <name evidence="1" type="ORF">CO159_02005</name>
</gene>
<proteinExistence type="predicted"/>